<dbReference type="InterPro" id="IPR012910">
    <property type="entry name" value="Plug_dom"/>
</dbReference>
<comment type="subcellular location">
    <subcellularLocation>
        <location evidence="1 8">Cell outer membrane</location>
        <topology evidence="1 8">Multi-pass membrane protein</topology>
    </subcellularLocation>
</comment>
<evidence type="ECO:0000256" key="7">
    <source>
        <dbReference type="ARBA" id="ARBA00023237"/>
    </source>
</evidence>
<dbReference type="EMBL" id="RPDH01000002">
    <property type="protein sequence ID" value="RPE08736.1"/>
    <property type="molecule type" value="Genomic_DNA"/>
</dbReference>
<dbReference type="Gene3D" id="2.60.40.1120">
    <property type="entry name" value="Carboxypeptidase-like, regulatory domain"/>
    <property type="match status" value="1"/>
</dbReference>
<feature type="domain" description="TonB-dependent receptor plug" evidence="12">
    <location>
        <begin position="112"/>
        <end position="225"/>
    </location>
</feature>
<dbReference type="InterPro" id="IPR023997">
    <property type="entry name" value="TonB-dep_OMP_SusC/RagA_CS"/>
</dbReference>
<keyword evidence="3 8" id="KW-1134">Transmembrane beta strand</keyword>
<dbReference type="Proteomes" id="UP000278351">
    <property type="component" value="Unassembled WGS sequence"/>
</dbReference>
<protein>
    <submittedName>
        <fullName evidence="13">SusC/RagA family TonB-linked outer membrane protein</fullName>
    </submittedName>
</protein>
<dbReference type="Pfam" id="PF07715">
    <property type="entry name" value="Plug"/>
    <property type="match status" value="1"/>
</dbReference>
<dbReference type="NCBIfam" id="TIGR04057">
    <property type="entry name" value="SusC_RagA_signa"/>
    <property type="match status" value="1"/>
</dbReference>
<dbReference type="NCBIfam" id="TIGR04056">
    <property type="entry name" value="OMP_RagA_SusC"/>
    <property type="match status" value="1"/>
</dbReference>
<feature type="signal peptide" evidence="10">
    <location>
        <begin position="1"/>
        <end position="19"/>
    </location>
</feature>
<dbReference type="OrthoDB" id="9768177at2"/>
<evidence type="ECO:0000313" key="13">
    <source>
        <dbReference type="EMBL" id="RPE08736.1"/>
    </source>
</evidence>
<keyword evidence="4 8" id="KW-0812">Transmembrane</keyword>
<feature type="chain" id="PRO_5018275750" evidence="10">
    <location>
        <begin position="20"/>
        <end position="1018"/>
    </location>
</feature>
<keyword evidence="2 8" id="KW-0813">Transport</keyword>
<keyword evidence="10" id="KW-0732">Signal</keyword>
<evidence type="ECO:0000313" key="14">
    <source>
        <dbReference type="Proteomes" id="UP000278351"/>
    </source>
</evidence>
<comment type="caution">
    <text evidence="13">The sequence shown here is derived from an EMBL/GenBank/DDBJ whole genome shotgun (WGS) entry which is preliminary data.</text>
</comment>
<evidence type="ECO:0000256" key="8">
    <source>
        <dbReference type="PROSITE-ProRule" id="PRU01360"/>
    </source>
</evidence>
<evidence type="ECO:0000256" key="2">
    <source>
        <dbReference type="ARBA" id="ARBA00022448"/>
    </source>
</evidence>
<dbReference type="InterPro" id="IPR023996">
    <property type="entry name" value="TonB-dep_OMP_SusC/RagA"/>
</dbReference>
<dbReference type="Gene3D" id="2.40.170.20">
    <property type="entry name" value="TonB-dependent receptor, beta-barrel domain"/>
    <property type="match status" value="1"/>
</dbReference>
<dbReference type="InterPro" id="IPR000531">
    <property type="entry name" value="Beta-barrel_TonB"/>
</dbReference>
<keyword evidence="7 8" id="KW-0998">Cell outer membrane</keyword>
<dbReference type="RefSeq" id="WP_123847731.1">
    <property type="nucleotide sequence ID" value="NZ_RPDH01000002.1"/>
</dbReference>
<comment type="similarity">
    <text evidence="8 9">Belongs to the TonB-dependent receptor family.</text>
</comment>
<dbReference type="InterPro" id="IPR008969">
    <property type="entry name" value="CarboxyPept-like_regulatory"/>
</dbReference>
<dbReference type="InterPro" id="IPR037066">
    <property type="entry name" value="Plug_dom_sf"/>
</dbReference>
<reference evidence="13 14" key="1">
    <citation type="submission" date="2018-11" db="EMBL/GenBank/DDBJ databases">
        <title>Chitinophaga lutea sp.nov., isolate from arsenic contaminated soil.</title>
        <authorList>
            <person name="Zong Y."/>
        </authorList>
    </citation>
    <scope>NUCLEOTIDE SEQUENCE [LARGE SCALE GENOMIC DNA]</scope>
    <source>
        <strain evidence="13 14">ZY74</strain>
    </source>
</reference>
<dbReference type="Pfam" id="PF13715">
    <property type="entry name" value="CarbopepD_reg_2"/>
    <property type="match status" value="1"/>
</dbReference>
<proteinExistence type="inferred from homology"/>
<dbReference type="InterPro" id="IPR018247">
    <property type="entry name" value="EF_Hand_1_Ca_BS"/>
</dbReference>
<dbReference type="InterPro" id="IPR036942">
    <property type="entry name" value="Beta-barrel_TonB_sf"/>
</dbReference>
<dbReference type="Pfam" id="PF00593">
    <property type="entry name" value="TonB_dep_Rec_b-barrel"/>
    <property type="match status" value="1"/>
</dbReference>
<evidence type="ECO:0000259" key="12">
    <source>
        <dbReference type="Pfam" id="PF07715"/>
    </source>
</evidence>
<evidence type="ECO:0000256" key="9">
    <source>
        <dbReference type="RuleBase" id="RU003357"/>
    </source>
</evidence>
<dbReference type="InterPro" id="IPR039426">
    <property type="entry name" value="TonB-dep_rcpt-like"/>
</dbReference>
<sequence length="1018" mass="111555">MRQLLLLSLACMMSVGAMAQQVIRGTVRDSVTQAPIPGATIKVINGTGGVMTNAKGEFELRVPAGAQVRISSIGFEPIVMTAATLVTKPIMLKVSPLALQSTVVVGYGTLQRRNVTNSISSVSSKKLAPENNIVSDIGKALQGRVAGVMVASSSGSPGNQPNILIRGVQSARAQDANPLLVIDGLVVEGNAIALNAINPQDVESVEVLKDAASAAIYGARGSTGVIIITTKKGKQNSKPAFAVNAYTGFNNAPTSRRMLTTPEYEEVFKEARNNRLKDIETTLANPGSLTPTQISQLQSEATRLKSQVDALKMENRSIDWIDKVKNKRAPVNNIQASMSGGGEKNNYYMSLGRYQEDATIGTGRFERYTGKVDITQQVNHWLKLSGNLNISQGVNKNNSYPIVSAFNARPDTPEEPIILPDGSLGYYVGRQQNPLGDMRENRNKRKTLTYFGNLAAELQLHRTLQFRSAFSLNKYNTNNTDFQSAYGYLGAFNKGYLKTSGSDNLSYNWDNYFTYNNRWKKLGINATAGYAFYSIDQSAFGYDLNGFPKVEGITGGAAAAAYGSVAAIASLNGNSTETSEAYFGRMGLDWDGKYMLNASIRTDGSSKLARGNRYSWFPSVSAGWDMSREDFLQALNWVQQLKLRASYGLSGNIRPLATYGAFDLMQATSYLGEPALKLRDIVSNPAVRWEQTRQVDAGIDVAMFANRLNLTVDYYNKISEGLLSSRFIPWEFGAQSIPFNVGDIRNRGVDIELSYGSRSNAALQWKVETNLNFNRNKVMSLSDSVINFGTFIFGGPGSKVKVGQPVGSVEVYQSLGVDPQTGDLVYQDINKDGVINTRDYVTVPIALPTFVGGFNFNIGYKNFTLEALFNFNAGSKVYDYYEQTLRNYDMDFFGVMPNKFNIVTSRWRKPGDVTDVPRAVVGAHGSGKTTDWNYRPSTQYIYDASYFRLRNLMLAYDVPSKLVKKAGMNKARLYASTQNVFTLTKYIGFDPEAAANSGIVSSNLPNPRAMVLGIDVSF</sequence>
<evidence type="ECO:0000256" key="3">
    <source>
        <dbReference type="ARBA" id="ARBA00022452"/>
    </source>
</evidence>
<dbReference type="SUPFAM" id="SSF56935">
    <property type="entry name" value="Porins"/>
    <property type="match status" value="1"/>
</dbReference>
<dbReference type="Gene3D" id="2.170.130.10">
    <property type="entry name" value="TonB-dependent receptor, plug domain"/>
    <property type="match status" value="1"/>
</dbReference>
<evidence type="ECO:0000256" key="1">
    <source>
        <dbReference type="ARBA" id="ARBA00004571"/>
    </source>
</evidence>
<keyword evidence="6 8" id="KW-0472">Membrane</keyword>
<evidence type="ECO:0000256" key="5">
    <source>
        <dbReference type="ARBA" id="ARBA00023077"/>
    </source>
</evidence>
<evidence type="ECO:0000259" key="11">
    <source>
        <dbReference type="Pfam" id="PF00593"/>
    </source>
</evidence>
<evidence type="ECO:0000256" key="6">
    <source>
        <dbReference type="ARBA" id="ARBA00023136"/>
    </source>
</evidence>
<dbReference type="AlphaFoldDB" id="A0A3N4PKJ9"/>
<organism evidence="13 14">
    <name type="scientific">Chitinophaga lutea</name>
    <dbReference type="NCBI Taxonomy" id="2488634"/>
    <lineage>
        <taxon>Bacteria</taxon>
        <taxon>Pseudomonadati</taxon>
        <taxon>Bacteroidota</taxon>
        <taxon>Chitinophagia</taxon>
        <taxon>Chitinophagales</taxon>
        <taxon>Chitinophagaceae</taxon>
        <taxon>Chitinophaga</taxon>
    </lineage>
</organism>
<dbReference type="PROSITE" id="PS52016">
    <property type="entry name" value="TONB_DEPENDENT_REC_3"/>
    <property type="match status" value="1"/>
</dbReference>
<gene>
    <name evidence="13" type="ORF">EGT74_17020</name>
</gene>
<evidence type="ECO:0000256" key="10">
    <source>
        <dbReference type="SAM" id="SignalP"/>
    </source>
</evidence>
<keyword evidence="14" id="KW-1185">Reference proteome</keyword>
<dbReference type="GO" id="GO:0009279">
    <property type="term" value="C:cell outer membrane"/>
    <property type="evidence" value="ECO:0007669"/>
    <property type="project" value="UniProtKB-SubCell"/>
</dbReference>
<dbReference type="SUPFAM" id="SSF49464">
    <property type="entry name" value="Carboxypeptidase regulatory domain-like"/>
    <property type="match status" value="1"/>
</dbReference>
<evidence type="ECO:0000256" key="4">
    <source>
        <dbReference type="ARBA" id="ARBA00022692"/>
    </source>
</evidence>
<keyword evidence="5 9" id="KW-0798">TonB box</keyword>
<dbReference type="PROSITE" id="PS00018">
    <property type="entry name" value="EF_HAND_1"/>
    <property type="match status" value="1"/>
</dbReference>
<accession>A0A3N4PKJ9</accession>
<feature type="domain" description="TonB-dependent receptor-like beta-barrel" evidence="11">
    <location>
        <begin position="424"/>
        <end position="865"/>
    </location>
</feature>
<name>A0A3N4PKJ9_9BACT</name>